<dbReference type="GO" id="GO:0005524">
    <property type="term" value="F:ATP binding"/>
    <property type="evidence" value="ECO:0007669"/>
    <property type="project" value="UniProtKB-KW"/>
</dbReference>
<feature type="site" description="Transition state stabilizer" evidence="9">
    <location>
        <position position="18"/>
    </location>
</feature>
<dbReference type="GO" id="GO:0004595">
    <property type="term" value="F:pantetheine-phosphate adenylyltransferase activity"/>
    <property type="evidence" value="ECO:0007669"/>
    <property type="project" value="UniProtKB-UniRule"/>
</dbReference>
<evidence type="ECO:0000256" key="6">
    <source>
        <dbReference type="ARBA" id="ARBA00022842"/>
    </source>
</evidence>
<keyword evidence="3 9" id="KW-0548">Nucleotidyltransferase</keyword>
<feature type="binding site" evidence="9">
    <location>
        <position position="42"/>
    </location>
    <ligand>
        <name>substrate</name>
    </ligand>
</feature>
<dbReference type="NCBIfam" id="TIGR01510">
    <property type="entry name" value="coaD_prev_kdtB"/>
    <property type="match status" value="1"/>
</dbReference>
<dbReference type="GO" id="GO:0015937">
    <property type="term" value="P:coenzyme A biosynthetic process"/>
    <property type="evidence" value="ECO:0007669"/>
    <property type="project" value="UniProtKB-UniRule"/>
</dbReference>
<feature type="binding site" evidence="9">
    <location>
        <position position="80"/>
    </location>
    <ligand>
        <name>substrate</name>
    </ligand>
</feature>
<keyword evidence="1 9" id="KW-0963">Cytoplasm</keyword>
<dbReference type="UniPathway" id="UPA00241">
    <property type="reaction ID" value="UER00355"/>
</dbReference>
<evidence type="ECO:0000256" key="9">
    <source>
        <dbReference type="HAMAP-Rule" id="MF_00151"/>
    </source>
</evidence>
<evidence type="ECO:0000256" key="2">
    <source>
        <dbReference type="ARBA" id="ARBA00022679"/>
    </source>
</evidence>
<accession>A0A839ADW9</accession>
<feature type="binding site" evidence="9">
    <location>
        <begin position="130"/>
        <end position="136"/>
    </location>
    <ligand>
        <name>ATP</name>
        <dbReference type="ChEBI" id="CHEBI:30616"/>
    </ligand>
</feature>
<evidence type="ECO:0000259" key="10">
    <source>
        <dbReference type="Pfam" id="PF01467"/>
    </source>
</evidence>
<dbReference type="PRINTS" id="PR01020">
    <property type="entry name" value="LPSBIOSNTHSS"/>
</dbReference>
<dbReference type="AlphaFoldDB" id="A0A839ADW9"/>
<dbReference type="PANTHER" id="PTHR21342">
    <property type="entry name" value="PHOSPHOPANTETHEINE ADENYLYLTRANSFERASE"/>
    <property type="match status" value="1"/>
</dbReference>
<comment type="subunit">
    <text evidence="9">Homohexamer.</text>
</comment>
<evidence type="ECO:0000313" key="11">
    <source>
        <dbReference type="EMBL" id="MBA5776809.1"/>
    </source>
</evidence>
<feature type="domain" description="Cytidyltransferase-like" evidence="10">
    <location>
        <begin position="6"/>
        <end position="140"/>
    </location>
</feature>
<organism evidence="11 12">
    <name type="scientific">Stappia albiluteola</name>
    <dbReference type="NCBI Taxonomy" id="2758565"/>
    <lineage>
        <taxon>Bacteria</taxon>
        <taxon>Pseudomonadati</taxon>
        <taxon>Pseudomonadota</taxon>
        <taxon>Alphaproteobacteria</taxon>
        <taxon>Hyphomicrobiales</taxon>
        <taxon>Stappiaceae</taxon>
        <taxon>Stappia</taxon>
    </lineage>
</organism>
<dbReference type="SUPFAM" id="SSF52374">
    <property type="entry name" value="Nucleotidylyl transferase"/>
    <property type="match status" value="1"/>
</dbReference>
<feature type="binding site" evidence="9">
    <location>
        <begin position="10"/>
        <end position="11"/>
    </location>
    <ligand>
        <name>ATP</name>
        <dbReference type="ChEBI" id="CHEBI:30616"/>
    </ligand>
</feature>
<feature type="binding site" evidence="9">
    <location>
        <position position="105"/>
    </location>
    <ligand>
        <name>ATP</name>
        <dbReference type="ChEBI" id="CHEBI:30616"/>
    </ligand>
</feature>
<dbReference type="Proteomes" id="UP000541109">
    <property type="component" value="Unassembled WGS sequence"/>
</dbReference>
<dbReference type="CDD" id="cd02163">
    <property type="entry name" value="PPAT"/>
    <property type="match status" value="1"/>
</dbReference>
<feature type="binding site" evidence="9">
    <location>
        <position position="10"/>
    </location>
    <ligand>
        <name>substrate</name>
    </ligand>
</feature>
<dbReference type="HAMAP" id="MF_00151">
    <property type="entry name" value="PPAT_bact"/>
    <property type="match status" value="1"/>
</dbReference>
<evidence type="ECO:0000313" key="12">
    <source>
        <dbReference type="Proteomes" id="UP000541109"/>
    </source>
</evidence>
<comment type="similarity">
    <text evidence="9">Belongs to the bacterial CoaD family.</text>
</comment>
<dbReference type="InterPro" id="IPR014729">
    <property type="entry name" value="Rossmann-like_a/b/a_fold"/>
</dbReference>
<dbReference type="InterPro" id="IPR001980">
    <property type="entry name" value="PPAT"/>
</dbReference>
<dbReference type="InterPro" id="IPR004821">
    <property type="entry name" value="Cyt_trans-like"/>
</dbReference>
<comment type="function">
    <text evidence="9">Reversibly transfers an adenylyl group from ATP to 4'-phosphopantetheine, yielding dephospho-CoA (dPCoA) and pyrophosphate.</text>
</comment>
<proteinExistence type="inferred from homology"/>
<dbReference type="RefSeq" id="WP_182163521.1">
    <property type="nucleotide sequence ID" value="NZ_JACFXV010000043.1"/>
</dbReference>
<feature type="binding site" evidence="9">
    <location>
        <position position="18"/>
    </location>
    <ligand>
        <name>ATP</name>
        <dbReference type="ChEBI" id="CHEBI:30616"/>
    </ligand>
</feature>
<feature type="binding site" evidence="9">
    <location>
        <position position="94"/>
    </location>
    <ligand>
        <name>substrate</name>
    </ligand>
</feature>
<name>A0A839ADW9_9HYPH</name>
<reference evidence="11 12" key="1">
    <citation type="submission" date="2020-07" db="EMBL/GenBank/DDBJ databases">
        <title>Stappia sp., F7233, whole genome shotgun sequencing project.</title>
        <authorList>
            <person name="Jiang S."/>
            <person name="Liu Z.W."/>
            <person name="Du Z.J."/>
        </authorList>
    </citation>
    <scope>NUCLEOTIDE SEQUENCE [LARGE SCALE GENOMIC DNA]</scope>
    <source>
        <strain evidence="11 12">F7233</strain>
    </source>
</reference>
<comment type="caution">
    <text evidence="11">The sequence shown here is derived from an EMBL/GenBank/DDBJ whole genome shotgun (WGS) entry which is preliminary data.</text>
</comment>
<dbReference type="GO" id="GO:0005737">
    <property type="term" value="C:cytoplasm"/>
    <property type="evidence" value="ECO:0007669"/>
    <property type="project" value="UniProtKB-SubCell"/>
</dbReference>
<keyword evidence="6 9" id="KW-0460">Magnesium</keyword>
<keyword evidence="7 9" id="KW-0173">Coenzyme A biosynthesis</keyword>
<dbReference type="EMBL" id="JACFXV010000043">
    <property type="protein sequence ID" value="MBA5776809.1"/>
    <property type="molecule type" value="Genomic_DNA"/>
</dbReference>
<evidence type="ECO:0000256" key="4">
    <source>
        <dbReference type="ARBA" id="ARBA00022741"/>
    </source>
</evidence>
<comment type="cofactor">
    <cofactor evidence="9">
        <name>Mg(2+)</name>
        <dbReference type="ChEBI" id="CHEBI:18420"/>
    </cofactor>
</comment>
<evidence type="ECO:0000256" key="8">
    <source>
        <dbReference type="ARBA" id="ARBA00029346"/>
    </source>
</evidence>
<comment type="catalytic activity">
    <reaction evidence="8 9">
        <text>(R)-4'-phosphopantetheine + ATP + H(+) = 3'-dephospho-CoA + diphosphate</text>
        <dbReference type="Rhea" id="RHEA:19801"/>
        <dbReference type="ChEBI" id="CHEBI:15378"/>
        <dbReference type="ChEBI" id="CHEBI:30616"/>
        <dbReference type="ChEBI" id="CHEBI:33019"/>
        <dbReference type="ChEBI" id="CHEBI:57328"/>
        <dbReference type="ChEBI" id="CHEBI:61723"/>
        <dbReference type="EC" id="2.7.7.3"/>
    </reaction>
</comment>
<dbReference type="Pfam" id="PF01467">
    <property type="entry name" value="CTP_transf_like"/>
    <property type="match status" value="1"/>
</dbReference>
<protein>
    <recommendedName>
        <fullName evidence="9">Phosphopantetheine adenylyltransferase</fullName>
        <ecNumber evidence="9">2.7.7.3</ecNumber>
    </recommendedName>
    <alternativeName>
        <fullName evidence="9">Dephospho-CoA pyrophosphorylase</fullName>
    </alternativeName>
    <alternativeName>
        <fullName evidence="9">Pantetheine-phosphate adenylyltransferase</fullName>
        <shortName evidence="9">PPAT</shortName>
    </alternativeName>
</protein>
<gene>
    <name evidence="9 11" type="primary">coaD</name>
    <name evidence="11" type="ORF">H2509_06665</name>
</gene>
<keyword evidence="12" id="KW-1185">Reference proteome</keyword>
<sequence length="168" mass="18008">MSRIALYPGSFDPVTNGHLDLLRHALGLADKVVVAIGIHPGKMPLFTFEERVAMIGEVAEAAFGSLDATRIQVISFANLVVDAARDHGATFLIRGLRDGTDLDYEMQMAGMNGTLAPDVQTVFLPASPDVRHITATLVRQIAKMGGDISPFVPRNVAVRIAEKLADTA</sequence>
<dbReference type="PANTHER" id="PTHR21342:SF1">
    <property type="entry name" value="PHOSPHOPANTETHEINE ADENYLYLTRANSFERASE"/>
    <property type="match status" value="1"/>
</dbReference>
<comment type="pathway">
    <text evidence="9">Cofactor biosynthesis; coenzyme A biosynthesis; CoA from (R)-pantothenate: step 4/5.</text>
</comment>
<evidence type="ECO:0000256" key="3">
    <source>
        <dbReference type="ARBA" id="ARBA00022695"/>
    </source>
</evidence>
<dbReference type="NCBIfam" id="TIGR00125">
    <property type="entry name" value="cyt_tran_rel"/>
    <property type="match status" value="1"/>
</dbReference>
<keyword evidence="2 9" id="KW-0808">Transferase</keyword>
<comment type="subcellular location">
    <subcellularLocation>
        <location evidence="9">Cytoplasm</location>
    </subcellularLocation>
</comment>
<keyword evidence="5 9" id="KW-0067">ATP-binding</keyword>
<keyword evidence="4 9" id="KW-0547">Nucleotide-binding</keyword>
<dbReference type="EC" id="2.7.7.3" evidence="9"/>
<evidence type="ECO:0000256" key="7">
    <source>
        <dbReference type="ARBA" id="ARBA00022993"/>
    </source>
</evidence>
<evidence type="ECO:0000256" key="1">
    <source>
        <dbReference type="ARBA" id="ARBA00022490"/>
    </source>
</evidence>
<evidence type="ECO:0000256" key="5">
    <source>
        <dbReference type="ARBA" id="ARBA00022840"/>
    </source>
</evidence>
<dbReference type="Gene3D" id="3.40.50.620">
    <property type="entry name" value="HUPs"/>
    <property type="match status" value="1"/>
</dbReference>
<feature type="binding site" evidence="9">
    <location>
        <begin position="95"/>
        <end position="97"/>
    </location>
    <ligand>
        <name>ATP</name>
        <dbReference type="ChEBI" id="CHEBI:30616"/>
    </ligand>
</feature>